<dbReference type="VEuPathDB" id="FungiDB:YALI0_A01782g"/>
<dbReference type="InterPro" id="IPR033648">
    <property type="entry name" value="AAR2_C"/>
</dbReference>
<dbReference type="KEGG" id="yli:2905722"/>
<evidence type="ECO:0000313" key="7">
    <source>
        <dbReference type="Proteomes" id="UP000182444"/>
    </source>
</evidence>
<dbReference type="eggNOG" id="KOG3937">
    <property type="taxonomic scope" value="Eukaryota"/>
</dbReference>
<dbReference type="RefSeq" id="XP_499664.1">
    <property type="nucleotide sequence ID" value="XM_499664.1"/>
</dbReference>
<dbReference type="CDD" id="cd13777">
    <property type="entry name" value="Aar2_N"/>
    <property type="match status" value="1"/>
</dbReference>
<evidence type="ECO:0000256" key="1">
    <source>
        <dbReference type="ARBA" id="ARBA00006281"/>
    </source>
</evidence>
<proteinExistence type="inferred from homology"/>
<dbReference type="OrthoDB" id="201752at2759"/>
<reference evidence="5 7" key="1">
    <citation type="journal article" date="2016" name="PLoS ONE">
        <title>Sequence Assembly of Yarrowia lipolytica Strain W29/CLIB89 Shows Transposable Element Diversity.</title>
        <authorList>
            <person name="Magnan C."/>
            <person name="Yu J."/>
            <person name="Chang I."/>
            <person name="Jahn E."/>
            <person name="Kanomata Y."/>
            <person name="Wu J."/>
            <person name="Zeller M."/>
            <person name="Oakes M."/>
            <person name="Baldi P."/>
            <person name="Sandmeyer S."/>
        </authorList>
    </citation>
    <scope>NUCLEOTIDE SEQUENCE [LARGE SCALE GENOMIC DNA]</scope>
    <source>
        <strain evidence="5">CLIB89</strain>
        <strain evidence="7">CLIB89(W29)</strain>
    </source>
</reference>
<dbReference type="Proteomes" id="UP000256601">
    <property type="component" value="Unassembled WGS sequence"/>
</dbReference>
<evidence type="ECO:0000313" key="5">
    <source>
        <dbReference type="EMBL" id="AOW00149.1"/>
    </source>
</evidence>
<dbReference type="EMBL" id="KZ859014">
    <property type="protein sequence ID" value="RDW25054.1"/>
    <property type="molecule type" value="Genomic_DNA"/>
</dbReference>
<dbReference type="Pfam" id="PF20981">
    <property type="entry name" value="AAR2_1st"/>
    <property type="match status" value="1"/>
</dbReference>
<dbReference type="PANTHER" id="PTHR12689:SF4">
    <property type="entry name" value="PROTEIN AAR2 HOMOLOG"/>
    <property type="match status" value="1"/>
</dbReference>
<dbReference type="Gene3D" id="2.60.34.20">
    <property type="match status" value="1"/>
</dbReference>
<dbReference type="Proteomes" id="UP000182444">
    <property type="component" value="Chromosome 1A"/>
</dbReference>
<dbReference type="OMA" id="VWQSGGL"/>
<comment type="similarity">
    <text evidence="1">Belongs to the AAR2 family.</text>
</comment>
<dbReference type="Gene3D" id="1.25.40.550">
    <property type="entry name" value="Aar2, C-terminal domain-like"/>
    <property type="match status" value="1"/>
</dbReference>
<feature type="domain" description="AAR2 N-terminal" evidence="4">
    <location>
        <begin position="6"/>
        <end position="135"/>
    </location>
</feature>
<evidence type="ECO:0000259" key="3">
    <source>
        <dbReference type="Pfam" id="PF05282"/>
    </source>
</evidence>
<feature type="compositionally biased region" description="Basic and acidic residues" evidence="2">
    <location>
        <begin position="183"/>
        <end position="192"/>
    </location>
</feature>
<dbReference type="CDD" id="cd13778">
    <property type="entry name" value="Aar2_C"/>
    <property type="match status" value="1"/>
</dbReference>
<dbReference type="AlphaFoldDB" id="A0A1H6QB37"/>
<organism evidence="5 7">
    <name type="scientific">Yarrowia lipolytica</name>
    <name type="common">Candida lipolytica</name>
    <dbReference type="NCBI Taxonomy" id="4952"/>
    <lineage>
        <taxon>Eukaryota</taxon>
        <taxon>Fungi</taxon>
        <taxon>Dikarya</taxon>
        <taxon>Ascomycota</taxon>
        <taxon>Saccharomycotina</taxon>
        <taxon>Dipodascomycetes</taxon>
        <taxon>Dipodascales</taxon>
        <taxon>Dipodascales incertae sedis</taxon>
        <taxon>Yarrowia</taxon>
    </lineage>
</organism>
<dbReference type="PANTHER" id="PTHR12689">
    <property type="entry name" value="A1 CISTRON SPLICING FACTOR AAR2-RELATED"/>
    <property type="match status" value="1"/>
</dbReference>
<sequence length="381" mass="42475">MSRPPKTTIALDIPAGWLVGIDLYYFTSTPTFKGIKSIPPGRTHILHWGQDETSVRNGVVFEAKEGEVLIFKWDSKKEEMLTNQTIDIAEALSIVPEQYPYMLAFDTISEEHHTAESADFATLTNHVTQSVVSSVIAPDVVVSSTTATAQEAGVLKGALQKSKEQRDKRHASPVAESDVSSSTKKDASHDIPADEMNNITPGFENLDKEPTLNFPALTPDHTWRPGSTGRERTLDSLDSSWYIENVLLKDSSSSSLLGYLQLSFLLCLVLSNYSSSITWRDYIKILCKGEELSSKNPDLYVQFFDILVHQLTVAPAEYLDGLLELSALMEPLGNLKEIIFEGQRGFNNEEDAVNPRLKRGFDKLEGELEKMGYKLQKPEED</sequence>
<feature type="region of interest" description="Disordered" evidence="2">
    <location>
        <begin position="158"/>
        <end position="196"/>
    </location>
</feature>
<dbReference type="EMBL" id="CP017553">
    <property type="protein sequence ID" value="AOW00149.1"/>
    <property type="molecule type" value="Genomic_DNA"/>
</dbReference>
<evidence type="ECO:0000313" key="6">
    <source>
        <dbReference type="EMBL" id="RDW25054.1"/>
    </source>
</evidence>
<dbReference type="Pfam" id="PF05282">
    <property type="entry name" value="AAR2"/>
    <property type="match status" value="1"/>
</dbReference>
<feature type="domain" description="AAR2 C-terminal" evidence="3">
    <location>
        <begin position="218"/>
        <end position="375"/>
    </location>
</feature>
<gene>
    <name evidence="6" type="ORF">B0I71DRAFT_133287</name>
    <name evidence="5" type="ORF">YALI1_A02131g</name>
</gene>
<dbReference type="GO" id="GO:0000244">
    <property type="term" value="P:spliceosomal tri-snRNP complex assembly"/>
    <property type="evidence" value="ECO:0007669"/>
    <property type="project" value="TreeGrafter"/>
</dbReference>
<dbReference type="InterPro" id="IPR007946">
    <property type="entry name" value="AAR2"/>
</dbReference>
<dbReference type="InterPro" id="IPR038514">
    <property type="entry name" value="AAR2_C_sf"/>
</dbReference>
<protein>
    <submittedName>
        <fullName evidence="6">A1 cistron-splicing factor</fullName>
    </submittedName>
</protein>
<dbReference type="InterPro" id="IPR038516">
    <property type="entry name" value="AAR2_N_sf"/>
</dbReference>
<evidence type="ECO:0000259" key="4">
    <source>
        <dbReference type="Pfam" id="PF20981"/>
    </source>
</evidence>
<dbReference type="VEuPathDB" id="FungiDB:YALI1_A02131g"/>
<reference evidence="6 8" key="2">
    <citation type="submission" date="2018-07" db="EMBL/GenBank/DDBJ databases">
        <title>Draft Genome Assemblies for Five Robust Yarrowia lipolytica Strains Exhibiting High Lipid Production and Pentose Sugar Utilization and Sugar Alcohol Secretion from Undetoxified Lignocellulosic Biomass Hydrolysates.</title>
        <authorList>
            <consortium name="DOE Joint Genome Institute"/>
            <person name="Walker C."/>
            <person name="Ryu S."/>
            <person name="Na H."/>
            <person name="Zane M."/>
            <person name="LaButti K."/>
            <person name="Lipzen A."/>
            <person name="Haridas S."/>
            <person name="Barry K."/>
            <person name="Grigoriev I.V."/>
            <person name="Quarterman J."/>
            <person name="Slininger P."/>
            <person name="Dien B."/>
            <person name="Trinh C.T."/>
        </authorList>
    </citation>
    <scope>NUCLEOTIDE SEQUENCE [LARGE SCALE GENOMIC DNA]</scope>
    <source>
        <strain evidence="6 8">YB392</strain>
    </source>
</reference>
<evidence type="ECO:0000256" key="2">
    <source>
        <dbReference type="SAM" id="MobiDB-lite"/>
    </source>
</evidence>
<accession>A0A1H6QB37</accession>
<dbReference type="InterPro" id="IPR033647">
    <property type="entry name" value="Aar2_N"/>
</dbReference>
<evidence type="ECO:0000313" key="8">
    <source>
        <dbReference type="Proteomes" id="UP000256601"/>
    </source>
</evidence>
<name>A0A1H6QB37_YARLL</name>
<dbReference type="GeneID" id="2905722"/>